<feature type="domain" description="HAMP" evidence="8">
    <location>
        <begin position="394"/>
        <end position="447"/>
    </location>
</feature>
<dbReference type="InterPro" id="IPR004090">
    <property type="entry name" value="Chemotax_Me-accpt_rcpt"/>
</dbReference>
<evidence type="ECO:0000313" key="10">
    <source>
        <dbReference type="Proteomes" id="UP000011648"/>
    </source>
</evidence>
<keyword evidence="10" id="KW-1185">Reference proteome</keyword>
<dbReference type="PANTHER" id="PTHR32089">
    <property type="entry name" value="METHYL-ACCEPTING CHEMOTAXIS PROTEIN MCPB"/>
    <property type="match status" value="1"/>
</dbReference>
<evidence type="ECO:0000256" key="3">
    <source>
        <dbReference type="PROSITE-ProRule" id="PRU00284"/>
    </source>
</evidence>
<evidence type="ECO:0000313" key="9">
    <source>
        <dbReference type="EMBL" id="ELY94481.1"/>
    </source>
</evidence>
<feature type="coiled-coil region" evidence="4">
    <location>
        <begin position="361"/>
        <end position="399"/>
    </location>
</feature>
<dbReference type="InterPro" id="IPR004089">
    <property type="entry name" value="MCPsignal_dom"/>
</dbReference>
<evidence type="ECO:0000256" key="2">
    <source>
        <dbReference type="ARBA" id="ARBA00029447"/>
    </source>
</evidence>
<dbReference type="EMBL" id="AOIL01000017">
    <property type="protein sequence ID" value="ELY94481.1"/>
    <property type="molecule type" value="Genomic_DNA"/>
</dbReference>
<dbReference type="CDD" id="cd11386">
    <property type="entry name" value="MCP_signal"/>
    <property type="match status" value="1"/>
</dbReference>
<keyword evidence="1 3" id="KW-0807">Transducer</keyword>
<feature type="compositionally biased region" description="Low complexity" evidence="5">
    <location>
        <begin position="931"/>
        <end position="945"/>
    </location>
</feature>
<reference evidence="9 10" key="1">
    <citation type="journal article" date="2014" name="PLoS Genet.">
        <title>Phylogenetically driven sequencing of extremely halophilic archaea reveals strategies for static and dynamic osmo-response.</title>
        <authorList>
            <person name="Becker E.A."/>
            <person name="Seitzer P.M."/>
            <person name="Tritt A."/>
            <person name="Larsen D."/>
            <person name="Krusor M."/>
            <person name="Yao A.I."/>
            <person name="Wu D."/>
            <person name="Madern D."/>
            <person name="Eisen J.A."/>
            <person name="Darling A.E."/>
            <person name="Facciotti M.T."/>
        </authorList>
    </citation>
    <scope>NUCLEOTIDE SEQUENCE [LARGE SCALE GENOMIC DNA]</scope>
    <source>
        <strain evidence="9 10">DSM 12281</strain>
    </source>
</reference>
<feature type="compositionally biased region" description="Acidic residues" evidence="5">
    <location>
        <begin position="917"/>
        <end position="927"/>
    </location>
</feature>
<comment type="caution">
    <text evidence="9">The sequence shown here is derived from an EMBL/GenBank/DDBJ whole genome shotgun (WGS) entry which is preliminary data.</text>
</comment>
<dbReference type="GO" id="GO:0016020">
    <property type="term" value="C:membrane"/>
    <property type="evidence" value="ECO:0007669"/>
    <property type="project" value="InterPro"/>
</dbReference>
<keyword evidence="6" id="KW-0812">Transmembrane</keyword>
<dbReference type="CDD" id="cd06225">
    <property type="entry name" value="HAMP"/>
    <property type="match status" value="2"/>
</dbReference>
<feature type="transmembrane region" description="Helical" evidence="6">
    <location>
        <begin position="12"/>
        <end position="35"/>
    </location>
</feature>
<organism evidence="9 10">
    <name type="scientific">Natrialba taiwanensis DSM 12281</name>
    <dbReference type="NCBI Taxonomy" id="1230458"/>
    <lineage>
        <taxon>Archaea</taxon>
        <taxon>Methanobacteriati</taxon>
        <taxon>Methanobacteriota</taxon>
        <taxon>Stenosarchaea group</taxon>
        <taxon>Halobacteria</taxon>
        <taxon>Halobacteriales</taxon>
        <taxon>Natrialbaceae</taxon>
        <taxon>Natrialba</taxon>
    </lineage>
</organism>
<dbReference type="SMART" id="SM00283">
    <property type="entry name" value="MA"/>
    <property type="match status" value="1"/>
</dbReference>
<dbReference type="SUPFAM" id="SSF58104">
    <property type="entry name" value="Methyl-accepting chemotaxis protein (MCP) signaling domain"/>
    <property type="match status" value="1"/>
</dbReference>
<dbReference type="PROSITE" id="PS50111">
    <property type="entry name" value="CHEMOTAXIS_TRANSDUC_2"/>
    <property type="match status" value="1"/>
</dbReference>
<dbReference type="SUPFAM" id="SSF158472">
    <property type="entry name" value="HAMP domain-like"/>
    <property type="match status" value="1"/>
</dbReference>
<evidence type="ECO:0000256" key="6">
    <source>
        <dbReference type="SAM" id="Phobius"/>
    </source>
</evidence>
<dbReference type="GO" id="GO:0007165">
    <property type="term" value="P:signal transduction"/>
    <property type="evidence" value="ECO:0007669"/>
    <property type="project" value="UniProtKB-KW"/>
</dbReference>
<gene>
    <name evidence="9" type="ORF">C484_05882</name>
</gene>
<dbReference type="Gene3D" id="1.10.287.950">
    <property type="entry name" value="Methyl-accepting chemotaxis protein"/>
    <property type="match status" value="1"/>
</dbReference>
<feature type="region of interest" description="Disordered" evidence="5">
    <location>
        <begin position="770"/>
        <end position="1014"/>
    </location>
</feature>
<keyword evidence="6" id="KW-1133">Transmembrane helix</keyword>
<feature type="compositionally biased region" description="Acidic residues" evidence="5">
    <location>
        <begin position="785"/>
        <end position="812"/>
    </location>
</feature>
<dbReference type="PANTHER" id="PTHR32089:SF112">
    <property type="entry name" value="LYSOZYME-LIKE PROTEIN-RELATED"/>
    <property type="match status" value="1"/>
</dbReference>
<feature type="domain" description="Methyl-accepting transducer" evidence="7">
    <location>
        <begin position="466"/>
        <end position="704"/>
    </location>
</feature>
<evidence type="ECO:0000259" key="8">
    <source>
        <dbReference type="PROSITE" id="PS50885"/>
    </source>
</evidence>
<feature type="domain" description="HAMP" evidence="8">
    <location>
        <begin position="321"/>
        <end position="373"/>
    </location>
</feature>
<sequence>MPSAIRRRYAVKFGIALLVIGLSIGLIGIGATAGITNEVEQRTQSDQTAFAGQEAQGLQMWNEQNEQTISTFAHSDVVASDDADAIEQRLLDWEEHLDVDTFSISYVDTSDETVLASTEDELRGESATGLETVSDDAYDQATAQVPWVSSPQVLEGELGEESSVITYVLSVPNADDRALVYTAELEAYGNQFQDDDQVATVVVDTGSNNEIILDNADYGGDYETLGQTYDGNTDLIDSALTEGASTREVSGETAGVLDTYEFDSEEYVASSARVYGTDWVVLTHEPTDQAYGFVSTISEWGYIATFIGVLMVGMVGAVLGRNTAVSIDRLTNKAGQMEDGDLDVDLETKRIDNIGRLYDGFDSMRGALREQIEEAETAREEAELERERIAEINTHLERQADEYSDVMEAAADGDLTARMDADSENEAMANIATDFNVMLEEIEQTVAELNQFATDVATASEQVTASSEEVRSASQQVSESIQEISHGAEQQNESLQSVNQEMSALSTTTEEIAASSNQVADIAERTVETGQEGQEAAQEAIAAMDDIESEAGGAVEEIQRLEDEVQQIDDLIATISEIARQTNMLALNANIEASRTVTSEDEEGFSVVATEVKALSEDVAEAADEAEDRLEAIRKRTEQSAAEVEGTSSNIDAASERVTAAVDALEEITDLAQETNIGVQEISAATEQQAASTQEVVAMVDDAATVSEETTSEAENVAAAAEEQTTALTEVTNSASNLSEQSAQLSAALDRFETDVEQAALDLDVTIEETETGLDLDGPTFDGAVDTDTDTDTTDDTPTDSITVEDEPEPEPESTAALQAETDDVGPVDTADVATGRESGSDTDEFSEHTVEQSAFDGPVFDESAVDESADPLAVDPATDRDGGPEPTAEPTDLDSAAASDEADAGDATPDPLAFETDADGAAETDSELNVGGDDVAADDPVGVDTADETPTFDDDDSERIDPLGSVEADREADEFADTKTDSADETETDDDVFTFGNAADDDAADDDDGADDA</sequence>
<proteinExistence type="inferred from homology"/>
<evidence type="ECO:0000256" key="4">
    <source>
        <dbReference type="SAM" id="Coils"/>
    </source>
</evidence>
<dbReference type="PRINTS" id="PR00260">
    <property type="entry name" value="CHEMTRNSDUCR"/>
</dbReference>
<name>M0A7Z9_9EURY</name>
<feature type="compositionally biased region" description="Acidic residues" evidence="5">
    <location>
        <begin position="946"/>
        <end position="959"/>
    </location>
</feature>
<dbReference type="Pfam" id="PF00015">
    <property type="entry name" value="MCPsignal"/>
    <property type="match status" value="1"/>
</dbReference>
<dbReference type="Pfam" id="PF00672">
    <property type="entry name" value="HAMP"/>
    <property type="match status" value="1"/>
</dbReference>
<dbReference type="PROSITE" id="PS50885">
    <property type="entry name" value="HAMP"/>
    <property type="match status" value="2"/>
</dbReference>
<feature type="compositionally biased region" description="Low complexity" evidence="5">
    <location>
        <begin position="472"/>
        <end position="485"/>
    </location>
</feature>
<evidence type="ECO:0000256" key="5">
    <source>
        <dbReference type="SAM" id="MobiDB-lite"/>
    </source>
</evidence>
<protein>
    <submittedName>
        <fullName evidence="9">Methyl-accepting chemotaxis sensory transducer</fullName>
    </submittedName>
</protein>
<dbReference type="STRING" id="1230458.C484_05882"/>
<feature type="coiled-coil region" evidence="4">
    <location>
        <begin position="616"/>
        <end position="643"/>
    </location>
</feature>
<keyword evidence="6" id="KW-0472">Membrane</keyword>
<dbReference type="Proteomes" id="UP000011648">
    <property type="component" value="Unassembled WGS sequence"/>
</dbReference>
<evidence type="ECO:0000259" key="7">
    <source>
        <dbReference type="PROSITE" id="PS50111"/>
    </source>
</evidence>
<dbReference type="PATRIC" id="fig|1230458.4.peg.1184"/>
<dbReference type="SMART" id="SM00304">
    <property type="entry name" value="HAMP"/>
    <property type="match status" value="2"/>
</dbReference>
<dbReference type="AlphaFoldDB" id="M0A7Z9"/>
<dbReference type="InterPro" id="IPR003660">
    <property type="entry name" value="HAMP_dom"/>
</dbReference>
<comment type="similarity">
    <text evidence="2">Belongs to the methyl-accepting chemotaxis (MCP) protein family.</text>
</comment>
<dbReference type="Gene3D" id="6.10.250.1910">
    <property type="match status" value="1"/>
</dbReference>
<evidence type="ECO:0000256" key="1">
    <source>
        <dbReference type="ARBA" id="ARBA00023224"/>
    </source>
</evidence>
<feature type="compositionally biased region" description="Acidic residues" evidence="5">
    <location>
        <begin position="1000"/>
        <end position="1014"/>
    </location>
</feature>
<accession>M0A7Z9</accession>
<dbReference type="GO" id="GO:0006935">
    <property type="term" value="P:chemotaxis"/>
    <property type="evidence" value="ECO:0007669"/>
    <property type="project" value="InterPro"/>
</dbReference>
<dbReference type="GO" id="GO:0004888">
    <property type="term" value="F:transmembrane signaling receptor activity"/>
    <property type="evidence" value="ECO:0007669"/>
    <property type="project" value="InterPro"/>
</dbReference>
<feature type="coiled-coil region" evidence="4">
    <location>
        <begin position="544"/>
        <end position="581"/>
    </location>
</feature>
<feature type="compositionally biased region" description="Polar residues" evidence="5">
    <location>
        <begin position="488"/>
        <end position="517"/>
    </location>
</feature>
<feature type="region of interest" description="Disordered" evidence="5">
    <location>
        <begin position="463"/>
        <end position="517"/>
    </location>
</feature>
<feature type="compositionally biased region" description="Acidic residues" evidence="5">
    <location>
        <begin position="984"/>
        <end position="993"/>
    </location>
</feature>
<keyword evidence="4" id="KW-0175">Coiled coil</keyword>